<dbReference type="GO" id="GO:0005524">
    <property type="term" value="F:ATP binding"/>
    <property type="evidence" value="ECO:0007669"/>
    <property type="project" value="UniProtKB-KW"/>
</dbReference>
<dbReference type="PANTHER" id="PTHR24220">
    <property type="entry name" value="IMPORT ATP-BINDING PROTEIN"/>
    <property type="match status" value="1"/>
</dbReference>
<dbReference type="PROSITE" id="PS00211">
    <property type="entry name" value="ABC_TRANSPORTER_1"/>
    <property type="match status" value="1"/>
</dbReference>
<name>A0A1I3BW98_9ACTN</name>
<evidence type="ECO:0000313" key="6">
    <source>
        <dbReference type="EMBL" id="SFH66628.1"/>
    </source>
</evidence>
<dbReference type="GO" id="GO:0005886">
    <property type="term" value="C:plasma membrane"/>
    <property type="evidence" value="ECO:0007669"/>
    <property type="project" value="TreeGrafter"/>
</dbReference>
<feature type="domain" description="ABC transporter" evidence="4">
    <location>
        <begin position="8"/>
        <end position="226"/>
    </location>
</feature>
<reference evidence="6 7" key="1">
    <citation type="submission" date="2016-10" db="EMBL/GenBank/DDBJ databases">
        <authorList>
            <person name="de Groot N.N."/>
        </authorList>
    </citation>
    <scope>NUCLEOTIDE SEQUENCE [LARGE SCALE GENOMIC DNA]</scope>
    <source>
        <strain evidence="6 7">CPCC 202808</strain>
    </source>
</reference>
<dbReference type="SUPFAM" id="SSF52540">
    <property type="entry name" value="P-loop containing nucleoside triphosphate hydrolases"/>
    <property type="match status" value="1"/>
</dbReference>
<gene>
    <name evidence="5" type="ORF">FHR37_005175</name>
    <name evidence="6" type="ORF">SAMN05421678_12736</name>
</gene>
<dbReference type="Gene3D" id="3.40.50.300">
    <property type="entry name" value="P-loop containing nucleotide triphosphate hydrolases"/>
    <property type="match status" value="1"/>
</dbReference>
<dbReference type="STRING" id="504797.SAMN05421678_12736"/>
<reference evidence="5 8" key="2">
    <citation type="submission" date="2020-07" db="EMBL/GenBank/DDBJ databases">
        <title>Sequencing the genomes of 1000 actinobacteria strains.</title>
        <authorList>
            <person name="Klenk H.-P."/>
        </authorList>
    </citation>
    <scope>NUCLEOTIDE SEQUENCE [LARGE SCALE GENOMIC DNA]</scope>
    <source>
        <strain evidence="5 8">DSM 45117</strain>
    </source>
</reference>
<dbReference type="RefSeq" id="WP_092890279.1">
    <property type="nucleotide sequence ID" value="NZ_FOOI01000027.1"/>
</dbReference>
<dbReference type="Proteomes" id="UP000199052">
    <property type="component" value="Unassembled WGS sequence"/>
</dbReference>
<dbReference type="PANTHER" id="PTHR24220:SF685">
    <property type="entry name" value="ABC TRANSPORTER RELATED"/>
    <property type="match status" value="1"/>
</dbReference>
<evidence type="ECO:0000256" key="3">
    <source>
        <dbReference type="ARBA" id="ARBA00022840"/>
    </source>
</evidence>
<dbReference type="GO" id="GO:0022857">
    <property type="term" value="F:transmembrane transporter activity"/>
    <property type="evidence" value="ECO:0007669"/>
    <property type="project" value="TreeGrafter"/>
</dbReference>
<dbReference type="Pfam" id="PF00005">
    <property type="entry name" value="ABC_tran"/>
    <property type="match status" value="1"/>
</dbReference>
<keyword evidence="2" id="KW-0547">Nucleotide-binding</keyword>
<dbReference type="InterPro" id="IPR017911">
    <property type="entry name" value="MacB-like_ATP-bd"/>
</dbReference>
<dbReference type="Proteomes" id="UP000533017">
    <property type="component" value="Unassembled WGS sequence"/>
</dbReference>
<keyword evidence="3 6" id="KW-0067">ATP-binding</keyword>
<dbReference type="CDD" id="cd03255">
    <property type="entry name" value="ABC_MJ0796_LolCDE_FtsE"/>
    <property type="match status" value="1"/>
</dbReference>
<accession>A0A1I3BW98</accession>
<protein>
    <submittedName>
        <fullName evidence="5 6">ABC transport system ATP-binding protein</fullName>
    </submittedName>
</protein>
<dbReference type="InterPro" id="IPR015854">
    <property type="entry name" value="ABC_transpr_LolD-like"/>
</dbReference>
<dbReference type="AlphaFoldDB" id="A0A1I3BW98"/>
<dbReference type="GO" id="GO:0016887">
    <property type="term" value="F:ATP hydrolysis activity"/>
    <property type="evidence" value="ECO:0007669"/>
    <property type="project" value="InterPro"/>
</dbReference>
<dbReference type="PROSITE" id="PS50893">
    <property type="entry name" value="ABC_TRANSPORTER_2"/>
    <property type="match status" value="1"/>
</dbReference>
<organism evidence="6 7">
    <name type="scientific">Actinopolymorpha cephalotaxi</name>
    <dbReference type="NCBI Taxonomy" id="504797"/>
    <lineage>
        <taxon>Bacteria</taxon>
        <taxon>Bacillati</taxon>
        <taxon>Actinomycetota</taxon>
        <taxon>Actinomycetes</taxon>
        <taxon>Propionibacteriales</taxon>
        <taxon>Actinopolymorphaceae</taxon>
        <taxon>Actinopolymorpha</taxon>
    </lineage>
</organism>
<evidence type="ECO:0000313" key="5">
    <source>
        <dbReference type="EMBL" id="NYH86324.1"/>
    </source>
</evidence>
<evidence type="ECO:0000313" key="8">
    <source>
        <dbReference type="Proteomes" id="UP000533017"/>
    </source>
</evidence>
<evidence type="ECO:0000256" key="2">
    <source>
        <dbReference type="ARBA" id="ARBA00022741"/>
    </source>
</evidence>
<dbReference type="InterPro" id="IPR003439">
    <property type="entry name" value="ABC_transporter-like_ATP-bd"/>
</dbReference>
<dbReference type="SMART" id="SM00382">
    <property type="entry name" value="AAA"/>
    <property type="match status" value="1"/>
</dbReference>
<dbReference type="EMBL" id="JACBZA010000001">
    <property type="protein sequence ID" value="NYH86324.1"/>
    <property type="molecule type" value="Genomic_DNA"/>
</dbReference>
<evidence type="ECO:0000256" key="1">
    <source>
        <dbReference type="ARBA" id="ARBA00022448"/>
    </source>
</evidence>
<evidence type="ECO:0000259" key="4">
    <source>
        <dbReference type="PROSITE" id="PS50893"/>
    </source>
</evidence>
<evidence type="ECO:0000313" key="7">
    <source>
        <dbReference type="Proteomes" id="UP000199052"/>
    </source>
</evidence>
<dbReference type="InterPro" id="IPR027417">
    <property type="entry name" value="P-loop_NTPase"/>
</dbReference>
<sequence>MNSSRELLGASGLRLSFGLTTALDGASIVVQPGEIVALMGPSGAGKSTLLHCLAGILRPDDGEVWFDGERLDTMSDRARSAHRLRRFGFVFQFGDLVPELTLRENVLLPLRLLRAGSDALDRAAELLDTLEIDRVADRLAAEVAGGEAQRAAVARALAHQPAVIFADEPTGALDSVSGEVVLSTLIRLARQHGSSVILVTHDNRVAAHADREVVMRDGRLAAGVAA</sequence>
<dbReference type="EMBL" id="FOOI01000027">
    <property type="protein sequence ID" value="SFH66628.1"/>
    <property type="molecule type" value="Genomic_DNA"/>
</dbReference>
<dbReference type="OrthoDB" id="3176024at2"/>
<dbReference type="InterPro" id="IPR017871">
    <property type="entry name" value="ABC_transporter-like_CS"/>
</dbReference>
<dbReference type="InterPro" id="IPR003593">
    <property type="entry name" value="AAA+_ATPase"/>
</dbReference>
<keyword evidence="1" id="KW-0813">Transport</keyword>
<proteinExistence type="predicted"/>
<keyword evidence="8" id="KW-1185">Reference proteome</keyword>